<evidence type="ECO:0000313" key="3">
    <source>
        <dbReference type="Proteomes" id="UP000194968"/>
    </source>
</evidence>
<protein>
    <submittedName>
        <fullName evidence="2">Uncharacterized protein</fullName>
    </submittedName>
</protein>
<organism evidence="2 3">
    <name type="scientific">Gilliamella apis</name>
    <dbReference type="NCBI Taxonomy" id="1970738"/>
    <lineage>
        <taxon>Bacteria</taxon>
        <taxon>Pseudomonadati</taxon>
        <taxon>Pseudomonadota</taxon>
        <taxon>Gammaproteobacteria</taxon>
        <taxon>Orbales</taxon>
        <taxon>Orbaceae</taxon>
        <taxon>Gilliamella</taxon>
    </lineage>
</organism>
<evidence type="ECO:0000256" key="1">
    <source>
        <dbReference type="SAM" id="Phobius"/>
    </source>
</evidence>
<dbReference type="RefSeq" id="WP_065613441.1">
    <property type="nucleotide sequence ID" value="NZ_LZGQ01000001.1"/>
</dbReference>
<accession>A0A242NWF9</accession>
<feature type="transmembrane region" description="Helical" evidence="1">
    <location>
        <begin position="46"/>
        <end position="64"/>
    </location>
</feature>
<keyword evidence="1" id="KW-1133">Transmembrane helix</keyword>
<keyword evidence="1" id="KW-0472">Membrane</keyword>
<reference evidence="2 3" key="1">
    <citation type="submission" date="2017-03" db="EMBL/GenBank/DDBJ databases">
        <title>Comparative genomics of honeybee gut symbionts reveal geographically distinct and subgroup specific antibiotic resistance.</title>
        <authorList>
            <person name="Ludvigsen J."/>
            <person name="Porcellato D."/>
            <person name="Labee-Lund T.M."/>
            <person name="Amdam G.V."/>
            <person name="Rudi K."/>
        </authorList>
    </citation>
    <scope>NUCLEOTIDE SEQUENCE [LARGE SCALE GENOMIC DNA]</scope>
    <source>
        <strain evidence="2 3">A-4-12</strain>
    </source>
</reference>
<dbReference type="AlphaFoldDB" id="A0A242NWF9"/>
<dbReference type="OrthoDB" id="9804700at2"/>
<dbReference type="Proteomes" id="UP000194968">
    <property type="component" value="Unassembled WGS sequence"/>
</dbReference>
<comment type="caution">
    <text evidence="2">The sequence shown here is derived from an EMBL/GenBank/DDBJ whole genome shotgun (WGS) entry which is preliminary data.</text>
</comment>
<dbReference type="EMBL" id="NASK01000088">
    <property type="protein sequence ID" value="OTQ50279.1"/>
    <property type="molecule type" value="Genomic_DNA"/>
</dbReference>
<feature type="transmembrane region" description="Helical" evidence="1">
    <location>
        <begin position="21"/>
        <end position="40"/>
    </location>
</feature>
<proteinExistence type="predicted"/>
<sequence length="78" mass="8926">MLHVSVIGYFKFKKRSNGWRANLFDILIPIIGIAVLLPVLLHIDNYAKIIGGIWLVIGIIILILNKNKCQIDWLETNK</sequence>
<keyword evidence="1" id="KW-0812">Transmembrane</keyword>
<name>A0A242NWF9_9GAMM</name>
<gene>
    <name evidence="2" type="ORF">B6D06_04600</name>
</gene>
<evidence type="ECO:0000313" key="2">
    <source>
        <dbReference type="EMBL" id="OTQ50279.1"/>
    </source>
</evidence>